<dbReference type="Proteomes" id="UP001595478">
    <property type="component" value="Unassembled WGS sequence"/>
</dbReference>
<proteinExistence type="predicted"/>
<dbReference type="InterPro" id="IPR036390">
    <property type="entry name" value="WH_DNA-bd_sf"/>
</dbReference>
<dbReference type="Gene3D" id="1.10.10.10">
    <property type="entry name" value="Winged helix-like DNA-binding domain superfamily/Winged helix DNA-binding domain"/>
    <property type="match status" value="1"/>
</dbReference>
<dbReference type="Pfam" id="PF01047">
    <property type="entry name" value="MarR"/>
    <property type="match status" value="1"/>
</dbReference>
<evidence type="ECO:0000259" key="1">
    <source>
        <dbReference type="PROSITE" id="PS50995"/>
    </source>
</evidence>
<evidence type="ECO:0000313" key="3">
    <source>
        <dbReference type="Proteomes" id="UP001595478"/>
    </source>
</evidence>
<dbReference type="SUPFAM" id="SSF46785">
    <property type="entry name" value="Winged helix' DNA-binding domain"/>
    <property type="match status" value="1"/>
</dbReference>
<feature type="domain" description="HTH marR-type" evidence="1">
    <location>
        <begin position="6"/>
        <end position="139"/>
    </location>
</feature>
<dbReference type="EMBL" id="JBHRSW010000011">
    <property type="protein sequence ID" value="MFC3121425.1"/>
    <property type="molecule type" value="Genomic_DNA"/>
</dbReference>
<dbReference type="InterPro" id="IPR039422">
    <property type="entry name" value="MarR/SlyA-like"/>
</dbReference>
<reference evidence="3" key="1">
    <citation type="journal article" date="2019" name="Int. J. Syst. Evol. Microbiol.">
        <title>The Global Catalogue of Microorganisms (GCM) 10K type strain sequencing project: providing services to taxonomists for standard genome sequencing and annotation.</title>
        <authorList>
            <consortium name="The Broad Institute Genomics Platform"/>
            <consortium name="The Broad Institute Genome Sequencing Center for Infectious Disease"/>
            <person name="Wu L."/>
            <person name="Ma J."/>
        </authorList>
    </citation>
    <scope>NUCLEOTIDE SEQUENCE [LARGE SCALE GENOMIC DNA]</scope>
    <source>
        <strain evidence="3">KCTC 52473</strain>
    </source>
</reference>
<name>A0ABV7FMR5_9ALTE</name>
<sequence>MALSQNSELVVQLGDTYNNLSKHIEGQLNMHGISFSEFLVMNQLVSAPKHCLSRVELAKKVSLTASGITRMLVPMEKIGLVEKAANPRDARVSLVKLTTSGHKIYQEAETAVNETSNQLFEKLTSKQGEQLANLLRRMY</sequence>
<dbReference type="PRINTS" id="PR00598">
    <property type="entry name" value="HTHMARR"/>
</dbReference>
<dbReference type="RefSeq" id="WP_376919562.1">
    <property type="nucleotide sequence ID" value="NZ_JBHRSW010000011.1"/>
</dbReference>
<dbReference type="PROSITE" id="PS50995">
    <property type="entry name" value="HTH_MARR_2"/>
    <property type="match status" value="1"/>
</dbReference>
<dbReference type="InterPro" id="IPR000835">
    <property type="entry name" value="HTH_MarR-typ"/>
</dbReference>
<dbReference type="PANTHER" id="PTHR33164:SF43">
    <property type="entry name" value="HTH-TYPE TRANSCRIPTIONAL REPRESSOR YETL"/>
    <property type="match status" value="1"/>
</dbReference>
<dbReference type="SMART" id="SM00347">
    <property type="entry name" value="HTH_MARR"/>
    <property type="match status" value="1"/>
</dbReference>
<keyword evidence="3" id="KW-1185">Reference proteome</keyword>
<dbReference type="PANTHER" id="PTHR33164">
    <property type="entry name" value="TRANSCRIPTIONAL REGULATOR, MARR FAMILY"/>
    <property type="match status" value="1"/>
</dbReference>
<dbReference type="InterPro" id="IPR036388">
    <property type="entry name" value="WH-like_DNA-bd_sf"/>
</dbReference>
<comment type="caution">
    <text evidence="2">The sequence shown here is derived from an EMBL/GenBank/DDBJ whole genome shotgun (WGS) entry which is preliminary data.</text>
</comment>
<gene>
    <name evidence="2" type="ORF">ACFOHL_07310</name>
</gene>
<protein>
    <submittedName>
        <fullName evidence="2">MarR family winged helix-turn-helix transcriptional regulator</fullName>
    </submittedName>
</protein>
<evidence type="ECO:0000313" key="2">
    <source>
        <dbReference type="EMBL" id="MFC3121425.1"/>
    </source>
</evidence>
<organism evidence="2 3">
    <name type="scientific">Agaribacter flavus</name>
    <dbReference type="NCBI Taxonomy" id="1902781"/>
    <lineage>
        <taxon>Bacteria</taxon>
        <taxon>Pseudomonadati</taxon>
        <taxon>Pseudomonadota</taxon>
        <taxon>Gammaproteobacteria</taxon>
        <taxon>Alteromonadales</taxon>
        <taxon>Alteromonadaceae</taxon>
        <taxon>Agaribacter</taxon>
    </lineage>
</organism>
<accession>A0ABV7FMR5</accession>